<evidence type="ECO:0000313" key="3">
    <source>
        <dbReference type="EMBL" id="KRT82767.1"/>
    </source>
</evidence>
<evidence type="ECO:0000313" key="4">
    <source>
        <dbReference type="Proteomes" id="UP000051574"/>
    </source>
</evidence>
<feature type="region of interest" description="Disordered" evidence="1">
    <location>
        <begin position="114"/>
        <end position="163"/>
    </location>
</feature>
<dbReference type="Pfam" id="PF10545">
    <property type="entry name" value="MADF_DNA_bdg"/>
    <property type="match status" value="1"/>
</dbReference>
<evidence type="ECO:0000259" key="2">
    <source>
        <dbReference type="PROSITE" id="PS51029"/>
    </source>
</evidence>
<feature type="domain" description="MADF" evidence="2">
    <location>
        <begin position="11"/>
        <end position="103"/>
    </location>
</feature>
<dbReference type="PROSITE" id="PS51029">
    <property type="entry name" value="MADF"/>
    <property type="match status" value="1"/>
</dbReference>
<comment type="caution">
    <text evidence="3">The sequence shown here is derived from an EMBL/GenBank/DDBJ whole genome shotgun (WGS) entry which is preliminary data.</text>
</comment>
<name>A0A0T6B5V8_9SCAR</name>
<reference evidence="3 4" key="1">
    <citation type="submission" date="2015-09" db="EMBL/GenBank/DDBJ databases">
        <title>Draft genome of the scarab beetle Oryctes borbonicus.</title>
        <authorList>
            <person name="Meyer J.M."/>
            <person name="Markov G.V."/>
            <person name="Baskaran P."/>
            <person name="Herrmann M."/>
            <person name="Sommer R.J."/>
            <person name="Roedelsperger C."/>
        </authorList>
    </citation>
    <scope>NUCLEOTIDE SEQUENCE [LARGE SCALE GENOMIC DNA]</scope>
    <source>
        <strain evidence="3">OB123</strain>
        <tissue evidence="3">Whole animal</tissue>
    </source>
</reference>
<accession>A0A0T6B5V8</accession>
<protein>
    <submittedName>
        <fullName evidence="3">Myb/SANT-like transcription factor</fullName>
    </submittedName>
</protein>
<feature type="compositionally biased region" description="Acidic residues" evidence="1">
    <location>
        <begin position="154"/>
        <end position="163"/>
    </location>
</feature>
<gene>
    <name evidence="3" type="ORF">AMK59_3270</name>
</gene>
<proteinExistence type="predicted"/>
<dbReference type="OrthoDB" id="10051975at2759"/>
<dbReference type="AlphaFoldDB" id="A0A0T6B5V8"/>
<dbReference type="InterPro" id="IPR006578">
    <property type="entry name" value="MADF-dom"/>
</dbReference>
<sequence length="297" mass="34133">MSKWTKRTALELIAGYKRKPFLWNKDHKDYRCRERRSKAMVQLAATFEVEPKHVKKKIETLIRTYRSHLHAVMKITKELGQTDYESTWFAYKALDSFLHRKYAREISTAEYDAPATSGATKKNDNGATTENDNDATTENDNYATTDNDSGATTDNDEVQIVDNDEIEQVYKIEDSSDDEINPKEDILITSTDIIKQETNTVTEYPLAEHQEVDDCEPTIKRPKLAEATSQSRPRTYADVRKRDDCDLFGKYVSGTMREFDRKTRCVVQYLVSNILCQADLGAFQDGSFDWQGLVGFQ</sequence>
<feature type="non-terminal residue" evidence="3">
    <location>
        <position position="297"/>
    </location>
</feature>
<dbReference type="SMART" id="SM00595">
    <property type="entry name" value="MADF"/>
    <property type="match status" value="1"/>
</dbReference>
<dbReference type="Proteomes" id="UP000051574">
    <property type="component" value="Unassembled WGS sequence"/>
</dbReference>
<keyword evidence="4" id="KW-1185">Reference proteome</keyword>
<dbReference type="EMBL" id="LJIG01009594">
    <property type="protein sequence ID" value="KRT82767.1"/>
    <property type="molecule type" value="Genomic_DNA"/>
</dbReference>
<organism evidence="3 4">
    <name type="scientific">Oryctes borbonicus</name>
    <dbReference type="NCBI Taxonomy" id="1629725"/>
    <lineage>
        <taxon>Eukaryota</taxon>
        <taxon>Metazoa</taxon>
        <taxon>Ecdysozoa</taxon>
        <taxon>Arthropoda</taxon>
        <taxon>Hexapoda</taxon>
        <taxon>Insecta</taxon>
        <taxon>Pterygota</taxon>
        <taxon>Neoptera</taxon>
        <taxon>Endopterygota</taxon>
        <taxon>Coleoptera</taxon>
        <taxon>Polyphaga</taxon>
        <taxon>Scarabaeiformia</taxon>
        <taxon>Scarabaeidae</taxon>
        <taxon>Dynastinae</taxon>
        <taxon>Oryctes</taxon>
    </lineage>
</organism>
<feature type="compositionally biased region" description="Low complexity" evidence="1">
    <location>
        <begin position="138"/>
        <end position="148"/>
    </location>
</feature>
<dbReference type="PANTHER" id="PTHR21505">
    <property type="entry name" value="MADF DOMAIN-CONTAINING PROTEIN-RELATED"/>
    <property type="match status" value="1"/>
</dbReference>
<dbReference type="PANTHER" id="PTHR21505:SF15">
    <property type="entry name" value="RE18252P"/>
    <property type="match status" value="1"/>
</dbReference>
<evidence type="ECO:0000256" key="1">
    <source>
        <dbReference type="SAM" id="MobiDB-lite"/>
    </source>
</evidence>